<accession>A0A8T9BX99</accession>
<dbReference type="EMBL" id="QGMK01002390">
    <property type="protein sequence ID" value="TVY59044.1"/>
    <property type="molecule type" value="Genomic_DNA"/>
</dbReference>
<evidence type="ECO:0000256" key="9">
    <source>
        <dbReference type="RuleBase" id="RU000461"/>
    </source>
</evidence>
<dbReference type="Pfam" id="PF00067">
    <property type="entry name" value="p450"/>
    <property type="match status" value="1"/>
</dbReference>
<evidence type="ECO:0000256" key="1">
    <source>
        <dbReference type="ARBA" id="ARBA00001971"/>
    </source>
</evidence>
<dbReference type="InterPro" id="IPR002402">
    <property type="entry name" value="Cyt_P450_E_grp-II"/>
</dbReference>
<comment type="cofactor">
    <cofactor evidence="1 8">
        <name>heme</name>
        <dbReference type="ChEBI" id="CHEBI:30413"/>
    </cofactor>
</comment>
<keyword evidence="12" id="KW-1185">Reference proteome</keyword>
<name>A0A8T9BX99_9HELO</name>
<evidence type="ECO:0000256" key="10">
    <source>
        <dbReference type="SAM" id="Phobius"/>
    </source>
</evidence>
<dbReference type="PRINTS" id="PR01239">
    <property type="entry name" value="EP450IICYP52"/>
</dbReference>
<keyword evidence="4 8" id="KW-0479">Metal-binding</keyword>
<dbReference type="OrthoDB" id="1470350at2759"/>
<dbReference type="SUPFAM" id="SSF48264">
    <property type="entry name" value="Cytochrome P450"/>
    <property type="match status" value="1"/>
</dbReference>
<dbReference type="PANTHER" id="PTHR24287:SF1">
    <property type="entry name" value="P450, PUTATIVE (EUROFUNG)-RELATED"/>
    <property type="match status" value="1"/>
</dbReference>
<dbReference type="CDD" id="cd11063">
    <property type="entry name" value="CYP52"/>
    <property type="match status" value="1"/>
</dbReference>
<evidence type="ECO:0000256" key="4">
    <source>
        <dbReference type="ARBA" id="ARBA00022723"/>
    </source>
</evidence>
<feature type="binding site" description="axial binding residue" evidence="8">
    <location>
        <position position="456"/>
    </location>
    <ligand>
        <name>heme</name>
        <dbReference type="ChEBI" id="CHEBI:30413"/>
    </ligand>
    <ligandPart>
        <name>Fe</name>
        <dbReference type="ChEBI" id="CHEBI:18248"/>
    </ligandPart>
</feature>
<feature type="transmembrane region" description="Helical" evidence="10">
    <location>
        <begin position="12"/>
        <end position="31"/>
    </location>
</feature>
<dbReference type="PRINTS" id="PR00385">
    <property type="entry name" value="P450"/>
</dbReference>
<dbReference type="PRINTS" id="PR00464">
    <property type="entry name" value="EP450II"/>
</dbReference>
<dbReference type="Proteomes" id="UP000469558">
    <property type="component" value="Unassembled WGS sequence"/>
</dbReference>
<evidence type="ECO:0000313" key="11">
    <source>
        <dbReference type="EMBL" id="TVY59044.1"/>
    </source>
</evidence>
<keyword evidence="6 8" id="KW-0408">Iron</keyword>
<dbReference type="InterPro" id="IPR002974">
    <property type="entry name" value="Cyt_P450_E_CYP52_ascomycetes"/>
</dbReference>
<keyword evidence="7 9" id="KW-0503">Monooxygenase</keyword>
<dbReference type="GO" id="GO:0005506">
    <property type="term" value="F:iron ion binding"/>
    <property type="evidence" value="ECO:0007669"/>
    <property type="project" value="InterPro"/>
</dbReference>
<sequence length="509" mass="57860">MWDILSTYSPRAIAAALLICYAIYALIARLLTSLRYAKISRQHGCKPIPSYPHRDPIFGIDMFFRSIRLSKEGGFLEDMRDRHENVIGNGRYTFTQLVQGDRMILTAEPENIKTILATKFRDYEYAPRRKAAFYPIFGHGIFANDGADWEASRALLRPSFTRDLVGDLDVFEVHISNLIAKIPKDGSTVDLQTLFFHLTMDSATDFLFGDSTNVLGSGDSAAGERFADAFSYGTFKAGLQARVGWIVTLWPDKKLKDDVDFIHQYVANYVQKAVNLNKEGKLDEKASKYVFLEQLAKTRYPERKIQDELLNTLLAGRDTTASLLAYFFWYLARRPDVWANLKGEIEGLGEQRPSFEEIKGMKYLQWCLNETLRLHPIVPVNGRYAIRDTVLPVGGGPDGKSPILVKKGTSINYQVYVMHRRKDLYGEDSDEFKPERWEALRPGWQYLPFNGGPRICLGQQFALTEASYTVIRLLQAFKSIEKRDDSKIDEYLTLTAAVRGGVHVGMKPV</sequence>
<organism evidence="11 12">
    <name type="scientific">Lachnellula suecica</name>
    <dbReference type="NCBI Taxonomy" id="602035"/>
    <lineage>
        <taxon>Eukaryota</taxon>
        <taxon>Fungi</taxon>
        <taxon>Dikarya</taxon>
        <taxon>Ascomycota</taxon>
        <taxon>Pezizomycotina</taxon>
        <taxon>Leotiomycetes</taxon>
        <taxon>Helotiales</taxon>
        <taxon>Lachnaceae</taxon>
        <taxon>Lachnellula</taxon>
    </lineage>
</organism>
<evidence type="ECO:0000256" key="2">
    <source>
        <dbReference type="ARBA" id="ARBA00010617"/>
    </source>
</evidence>
<dbReference type="GO" id="GO:0020037">
    <property type="term" value="F:heme binding"/>
    <property type="evidence" value="ECO:0007669"/>
    <property type="project" value="InterPro"/>
</dbReference>
<dbReference type="PROSITE" id="PS00086">
    <property type="entry name" value="CYTOCHROME_P450"/>
    <property type="match status" value="1"/>
</dbReference>
<dbReference type="InterPro" id="IPR001128">
    <property type="entry name" value="Cyt_P450"/>
</dbReference>
<gene>
    <name evidence="11" type="primary">fsdH_1</name>
    <name evidence="11" type="ORF">LSUE1_G008230</name>
</gene>
<evidence type="ECO:0000256" key="5">
    <source>
        <dbReference type="ARBA" id="ARBA00023002"/>
    </source>
</evidence>
<evidence type="ECO:0000256" key="3">
    <source>
        <dbReference type="ARBA" id="ARBA00022617"/>
    </source>
</evidence>
<evidence type="ECO:0000256" key="7">
    <source>
        <dbReference type="ARBA" id="ARBA00023033"/>
    </source>
</evidence>
<keyword evidence="10" id="KW-1133">Transmembrane helix</keyword>
<comment type="caution">
    <text evidence="11">The sequence shown here is derived from an EMBL/GenBank/DDBJ whole genome shotgun (WGS) entry which is preliminary data.</text>
</comment>
<proteinExistence type="inferred from homology"/>
<dbReference type="GO" id="GO:0016712">
    <property type="term" value="F:oxidoreductase activity, acting on paired donors, with incorporation or reduction of molecular oxygen, reduced flavin or flavoprotein as one donor, and incorporation of one atom of oxygen"/>
    <property type="evidence" value="ECO:0007669"/>
    <property type="project" value="InterPro"/>
</dbReference>
<protein>
    <submittedName>
        <fullName evidence="11">Cytochrome P450 monooxygenase fsdH</fullName>
    </submittedName>
</protein>
<dbReference type="Gene3D" id="1.10.630.10">
    <property type="entry name" value="Cytochrome P450"/>
    <property type="match status" value="1"/>
</dbReference>
<evidence type="ECO:0000313" key="12">
    <source>
        <dbReference type="Proteomes" id="UP000469558"/>
    </source>
</evidence>
<reference evidence="11 12" key="1">
    <citation type="submission" date="2018-05" db="EMBL/GenBank/DDBJ databases">
        <title>Genome sequencing and assembly of the regulated plant pathogen Lachnellula willkommii and related sister species for the development of diagnostic species identification markers.</title>
        <authorList>
            <person name="Giroux E."/>
            <person name="Bilodeau G."/>
        </authorList>
    </citation>
    <scope>NUCLEOTIDE SEQUENCE [LARGE SCALE GENOMIC DNA]</scope>
    <source>
        <strain evidence="11 12">CBS 268.59</strain>
    </source>
</reference>
<dbReference type="InterPro" id="IPR017972">
    <property type="entry name" value="Cyt_P450_CS"/>
</dbReference>
<keyword evidence="5 9" id="KW-0560">Oxidoreductase</keyword>
<keyword evidence="10" id="KW-0472">Membrane</keyword>
<dbReference type="PANTHER" id="PTHR24287">
    <property type="entry name" value="P450, PUTATIVE (EUROFUNG)-RELATED"/>
    <property type="match status" value="1"/>
</dbReference>
<dbReference type="InterPro" id="IPR036396">
    <property type="entry name" value="Cyt_P450_sf"/>
</dbReference>
<dbReference type="InterPro" id="IPR047146">
    <property type="entry name" value="Cyt_P450_E_CYP52_fungi"/>
</dbReference>
<comment type="similarity">
    <text evidence="2 9">Belongs to the cytochrome P450 family.</text>
</comment>
<dbReference type="AlphaFoldDB" id="A0A8T9BX99"/>
<keyword evidence="10" id="KW-0812">Transmembrane</keyword>
<evidence type="ECO:0000256" key="6">
    <source>
        <dbReference type="ARBA" id="ARBA00023004"/>
    </source>
</evidence>
<keyword evidence="3 8" id="KW-0349">Heme</keyword>
<evidence type="ECO:0000256" key="8">
    <source>
        <dbReference type="PIRSR" id="PIRSR602402-1"/>
    </source>
</evidence>